<dbReference type="SMART" id="SM00382">
    <property type="entry name" value="AAA"/>
    <property type="match status" value="1"/>
</dbReference>
<evidence type="ECO:0000256" key="4">
    <source>
        <dbReference type="ARBA" id="ARBA00023012"/>
    </source>
</evidence>
<evidence type="ECO:0000256" key="5">
    <source>
        <dbReference type="ARBA" id="ARBA00023015"/>
    </source>
</evidence>
<dbReference type="InterPro" id="IPR025943">
    <property type="entry name" value="Sigma_54_int_dom_ATP-bd_2"/>
</dbReference>
<dbReference type="InterPro" id="IPR058031">
    <property type="entry name" value="AAA_lid_NorR"/>
</dbReference>
<dbReference type="CDD" id="cd00009">
    <property type="entry name" value="AAA"/>
    <property type="match status" value="1"/>
</dbReference>
<dbReference type="PROSITE" id="PS00676">
    <property type="entry name" value="SIGMA54_INTERACT_2"/>
    <property type="match status" value="1"/>
</dbReference>
<dbReference type="Gene3D" id="3.40.50.2300">
    <property type="match status" value="1"/>
</dbReference>
<dbReference type="GO" id="GO:0006355">
    <property type="term" value="P:regulation of DNA-templated transcription"/>
    <property type="evidence" value="ECO:0007669"/>
    <property type="project" value="InterPro"/>
</dbReference>
<dbReference type="EMBL" id="SLWY01000008">
    <property type="protein sequence ID" value="TCO81463.1"/>
    <property type="molecule type" value="Genomic_DNA"/>
</dbReference>
<evidence type="ECO:0000256" key="6">
    <source>
        <dbReference type="ARBA" id="ARBA00023125"/>
    </source>
</evidence>
<dbReference type="InterPro" id="IPR027417">
    <property type="entry name" value="P-loop_NTPase"/>
</dbReference>
<dbReference type="Gene3D" id="1.10.10.60">
    <property type="entry name" value="Homeodomain-like"/>
    <property type="match status" value="1"/>
</dbReference>
<accession>A0A4R2L4R5</accession>
<organism evidence="11 12">
    <name type="scientific">Plasticicumulans lactativorans</name>
    <dbReference type="NCBI Taxonomy" id="1133106"/>
    <lineage>
        <taxon>Bacteria</taxon>
        <taxon>Pseudomonadati</taxon>
        <taxon>Pseudomonadota</taxon>
        <taxon>Gammaproteobacteria</taxon>
        <taxon>Candidatus Competibacteraceae</taxon>
        <taxon>Plasticicumulans</taxon>
    </lineage>
</organism>
<dbReference type="InterPro" id="IPR009057">
    <property type="entry name" value="Homeodomain-like_sf"/>
</dbReference>
<evidence type="ECO:0000256" key="3">
    <source>
        <dbReference type="ARBA" id="ARBA00022840"/>
    </source>
</evidence>
<dbReference type="PROSITE" id="PS50045">
    <property type="entry name" value="SIGMA54_INTERACT_4"/>
    <property type="match status" value="1"/>
</dbReference>
<protein>
    <submittedName>
        <fullName evidence="11">DNA-binding NtrC family response regulator</fullName>
    </submittedName>
</protein>
<dbReference type="OrthoDB" id="9804019at2"/>
<evidence type="ECO:0000256" key="7">
    <source>
        <dbReference type="ARBA" id="ARBA00023163"/>
    </source>
</evidence>
<keyword evidence="6 11" id="KW-0238">DNA-binding</keyword>
<dbReference type="SUPFAM" id="SSF52172">
    <property type="entry name" value="CheY-like"/>
    <property type="match status" value="1"/>
</dbReference>
<dbReference type="FunFam" id="3.40.50.2300:FF:000018">
    <property type="entry name" value="DNA-binding transcriptional regulator NtrC"/>
    <property type="match status" value="1"/>
</dbReference>
<comment type="caution">
    <text evidence="11">The sequence shown here is derived from an EMBL/GenBank/DDBJ whole genome shotgun (WGS) entry which is preliminary data.</text>
</comment>
<dbReference type="InterPro" id="IPR025944">
    <property type="entry name" value="Sigma_54_int_dom_CS"/>
</dbReference>
<dbReference type="SUPFAM" id="SSF52540">
    <property type="entry name" value="P-loop containing nucleoside triphosphate hydrolases"/>
    <property type="match status" value="1"/>
</dbReference>
<dbReference type="AlphaFoldDB" id="A0A4R2L4R5"/>
<reference evidence="11 12" key="1">
    <citation type="submission" date="2019-03" db="EMBL/GenBank/DDBJ databases">
        <title>Genomic Encyclopedia of Type Strains, Phase IV (KMG-IV): sequencing the most valuable type-strain genomes for metagenomic binning, comparative biology and taxonomic classification.</title>
        <authorList>
            <person name="Goeker M."/>
        </authorList>
    </citation>
    <scope>NUCLEOTIDE SEQUENCE [LARGE SCALE GENOMIC DNA]</scope>
    <source>
        <strain evidence="11 12">DSM 25287</strain>
    </source>
</reference>
<dbReference type="InterPro" id="IPR003593">
    <property type="entry name" value="AAA+_ATPase"/>
</dbReference>
<feature type="domain" description="Response regulatory" evidence="10">
    <location>
        <begin position="5"/>
        <end position="120"/>
    </location>
</feature>
<dbReference type="Pfam" id="PF25601">
    <property type="entry name" value="AAA_lid_14"/>
    <property type="match status" value="1"/>
</dbReference>
<dbReference type="InterPro" id="IPR001789">
    <property type="entry name" value="Sig_transdc_resp-reg_receiver"/>
</dbReference>
<dbReference type="RefSeq" id="WP_132541379.1">
    <property type="nucleotide sequence ID" value="NZ_SLWY01000008.1"/>
</dbReference>
<dbReference type="GO" id="GO:0000160">
    <property type="term" value="P:phosphorelay signal transduction system"/>
    <property type="evidence" value="ECO:0007669"/>
    <property type="project" value="UniProtKB-KW"/>
</dbReference>
<evidence type="ECO:0000313" key="11">
    <source>
        <dbReference type="EMBL" id="TCO81463.1"/>
    </source>
</evidence>
<keyword evidence="12" id="KW-1185">Reference proteome</keyword>
<sequence>MSTAHILVVDDEPDIRDLVKEILEDEGYEVSIAENGASAREARRARRPDLILLDIWMPDIDGISLLKEWAEADGLPCPVIMMSGHGTVETAVEATRLGAWDFIEKPLSMAKLLLTVERALEADKLARENQGLRRHARPVTEPVGRSEVIQRLRAQAGRIASHDAPVLIAGEPGTGKEIYARYIHAQSPRRAGPFVDVGVGSIARENSALELFGSEDGDRVHYGRLEQASGGTLFLDELADMALETQAKLAGALENGSFLRVGGKEPVQVNVRIIAATHRDLEAEIAAGRFREDLYYHLNVLPIRLPPLREHPEDVPELLTYYVNYFVDQENLPYRNFTMAARNRLRNYGWPGNIRELKNLVQRLLILGGGEEIALEEVESAISHSAPARPREPVGAIPLDLPLREAREQFERAYLTQQFKECDGNVARLAEKVGMERTNLYRKLRALGIDPKRTPEDD</sequence>
<dbReference type="PANTHER" id="PTHR32071">
    <property type="entry name" value="TRANSCRIPTIONAL REGULATORY PROTEIN"/>
    <property type="match status" value="1"/>
</dbReference>
<dbReference type="GO" id="GO:0043565">
    <property type="term" value="F:sequence-specific DNA binding"/>
    <property type="evidence" value="ECO:0007669"/>
    <property type="project" value="InterPro"/>
</dbReference>
<dbReference type="Proteomes" id="UP000295765">
    <property type="component" value="Unassembled WGS sequence"/>
</dbReference>
<proteinExistence type="predicted"/>
<evidence type="ECO:0000259" key="10">
    <source>
        <dbReference type="PROSITE" id="PS50110"/>
    </source>
</evidence>
<evidence type="ECO:0000256" key="2">
    <source>
        <dbReference type="ARBA" id="ARBA00022741"/>
    </source>
</evidence>
<dbReference type="Pfam" id="PF02954">
    <property type="entry name" value="HTH_8"/>
    <property type="match status" value="1"/>
</dbReference>
<dbReference type="CDD" id="cd17550">
    <property type="entry name" value="REC_NtrX-like"/>
    <property type="match status" value="1"/>
</dbReference>
<name>A0A4R2L4R5_9GAMM</name>
<keyword evidence="5" id="KW-0805">Transcription regulation</keyword>
<dbReference type="Gene3D" id="1.10.8.60">
    <property type="match status" value="1"/>
</dbReference>
<dbReference type="Pfam" id="PF00072">
    <property type="entry name" value="Response_reg"/>
    <property type="match status" value="1"/>
</dbReference>
<dbReference type="Gene3D" id="3.40.50.300">
    <property type="entry name" value="P-loop containing nucleotide triphosphate hydrolases"/>
    <property type="match status" value="1"/>
</dbReference>
<evidence type="ECO:0000259" key="9">
    <source>
        <dbReference type="PROSITE" id="PS50045"/>
    </source>
</evidence>
<keyword evidence="4" id="KW-0902">Two-component regulatory system</keyword>
<dbReference type="InterPro" id="IPR002197">
    <property type="entry name" value="HTH_Fis"/>
</dbReference>
<gene>
    <name evidence="11" type="ORF">EV699_10894</name>
</gene>
<evidence type="ECO:0000256" key="8">
    <source>
        <dbReference type="PROSITE-ProRule" id="PRU00169"/>
    </source>
</evidence>
<dbReference type="PROSITE" id="PS50110">
    <property type="entry name" value="RESPONSE_REGULATORY"/>
    <property type="match status" value="1"/>
</dbReference>
<dbReference type="Pfam" id="PF00158">
    <property type="entry name" value="Sigma54_activat"/>
    <property type="match status" value="1"/>
</dbReference>
<evidence type="ECO:0000313" key="12">
    <source>
        <dbReference type="Proteomes" id="UP000295765"/>
    </source>
</evidence>
<dbReference type="FunFam" id="3.40.50.300:FF:000006">
    <property type="entry name" value="DNA-binding transcriptional regulator NtrC"/>
    <property type="match status" value="1"/>
</dbReference>
<dbReference type="PANTHER" id="PTHR32071:SF17">
    <property type="entry name" value="TRANSCRIPTIONAL REGULATOR (NTRC FAMILY)"/>
    <property type="match status" value="1"/>
</dbReference>
<keyword evidence="1 8" id="KW-0597">Phosphoprotein</keyword>
<evidence type="ECO:0000256" key="1">
    <source>
        <dbReference type="ARBA" id="ARBA00022553"/>
    </source>
</evidence>
<dbReference type="GO" id="GO:0005524">
    <property type="term" value="F:ATP binding"/>
    <property type="evidence" value="ECO:0007669"/>
    <property type="project" value="UniProtKB-KW"/>
</dbReference>
<dbReference type="InterPro" id="IPR011006">
    <property type="entry name" value="CheY-like_superfamily"/>
</dbReference>
<feature type="domain" description="Sigma-54 factor interaction" evidence="9">
    <location>
        <begin position="142"/>
        <end position="366"/>
    </location>
</feature>
<keyword evidence="3" id="KW-0067">ATP-binding</keyword>
<keyword evidence="7" id="KW-0804">Transcription</keyword>
<dbReference type="SUPFAM" id="SSF46689">
    <property type="entry name" value="Homeodomain-like"/>
    <property type="match status" value="1"/>
</dbReference>
<feature type="modified residue" description="4-aspartylphosphate" evidence="8">
    <location>
        <position position="54"/>
    </location>
</feature>
<dbReference type="SMART" id="SM00448">
    <property type="entry name" value="REC"/>
    <property type="match status" value="1"/>
</dbReference>
<dbReference type="PROSITE" id="PS00688">
    <property type="entry name" value="SIGMA54_INTERACT_3"/>
    <property type="match status" value="1"/>
</dbReference>
<keyword evidence="2" id="KW-0547">Nucleotide-binding</keyword>
<dbReference type="InterPro" id="IPR002078">
    <property type="entry name" value="Sigma_54_int"/>
</dbReference>